<gene>
    <name evidence="1" type="ORF">N7494_007354</name>
</gene>
<evidence type="ECO:0000313" key="2">
    <source>
        <dbReference type="Proteomes" id="UP001220324"/>
    </source>
</evidence>
<sequence length="215" mass="23837">MVVRDQFANDKNSKLASIFLQMVPPAIIVLHQAVMALREFVQAALGTAATFMVTVEFLKLATPIALSDFLPELYLASADFHALSMTRSGTPGLATGRITVAEFGSNGSVRDSVIRRAWNMGHIMSFSQNLGRRVGYLAMSAIGGPPQYNEPLDMDRPIIELLESTRKSSKFLYEGYGYMDLWVRIIEQSAPGYLDLEAQGRELEFKLDNLRNVGL</sequence>
<keyword evidence="2" id="KW-1185">Reference proteome</keyword>
<reference evidence="1 2" key="1">
    <citation type="journal article" date="2023" name="IMA Fungus">
        <title>Comparative genomic study of the Penicillium genus elucidates a diverse pangenome and 15 lateral gene transfer events.</title>
        <authorList>
            <person name="Petersen C."/>
            <person name="Sorensen T."/>
            <person name="Nielsen M.R."/>
            <person name="Sondergaard T.E."/>
            <person name="Sorensen J.L."/>
            <person name="Fitzpatrick D.A."/>
            <person name="Frisvad J.C."/>
            <person name="Nielsen K.L."/>
        </authorList>
    </citation>
    <scope>NUCLEOTIDE SEQUENCE [LARGE SCALE GENOMIC DNA]</scope>
    <source>
        <strain evidence="1 2">IBT 35679</strain>
    </source>
</reference>
<proteinExistence type="predicted"/>
<name>A0AAD6CSD9_9EURO</name>
<accession>A0AAD6CSD9</accession>
<comment type="caution">
    <text evidence="1">The sequence shown here is derived from an EMBL/GenBank/DDBJ whole genome shotgun (WGS) entry which is preliminary data.</text>
</comment>
<protein>
    <submittedName>
        <fullName evidence="1">Uncharacterized protein</fullName>
    </submittedName>
</protein>
<evidence type="ECO:0000313" key="1">
    <source>
        <dbReference type="EMBL" id="KAJ5537875.1"/>
    </source>
</evidence>
<organism evidence="1 2">
    <name type="scientific">Penicillium frequentans</name>
    <dbReference type="NCBI Taxonomy" id="3151616"/>
    <lineage>
        <taxon>Eukaryota</taxon>
        <taxon>Fungi</taxon>
        <taxon>Dikarya</taxon>
        <taxon>Ascomycota</taxon>
        <taxon>Pezizomycotina</taxon>
        <taxon>Eurotiomycetes</taxon>
        <taxon>Eurotiomycetidae</taxon>
        <taxon>Eurotiales</taxon>
        <taxon>Aspergillaceae</taxon>
        <taxon>Penicillium</taxon>
    </lineage>
</organism>
<dbReference type="EMBL" id="JAQIZZ010000006">
    <property type="protein sequence ID" value="KAJ5537875.1"/>
    <property type="molecule type" value="Genomic_DNA"/>
</dbReference>
<dbReference type="Proteomes" id="UP001220324">
    <property type="component" value="Unassembled WGS sequence"/>
</dbReference>
<dbReference type="AlphaFoldDB" id="A0AAD6CSD9"/>